<dbReference type="Proteomes" id="UP000266723">
    <property type="component" value="Unassembled WGS sequence"/>
</dbReference>
<accession>A0ABQ7BR34</accession>
<proteinExistence type="predicted"/>
<dbReference type="EMBL" id="QGKV02001507">
    <property type="protein sequence ID" value="KAF3534611.1"/>
    <property type="molecule type" value="Genomic_DNA"/>
</dbReference>
<comment type="caution">
    <text evidence="1">The sequence shown here is derived from an EMBL/GenBank/DDBJ whole genome shotgun (WGS) entry which is preliminary data.</text>
</comment>
<name>A0ABQ7BR34_BRACR</name>
<sequence>MYNMIQGYGSFSNSGSSISFFRQKSSSNIHLDDNPGLWPAIGSMGCHPDGLSFPASEYSISSGLAENNERVALLVSALSASSFHSLASIIRIELSVSFPCNVLSKLCPSLEVQSISEEGYTRGSGSKSAPTYPRVLGDFCVQAIRAQFYGMIGRRRHLVVVYSPALIVDEPGSLVLGILPSGYGPVYTVGALVAAGKIDLQAGIAYL</sequence>
<keyword evidence="2" id="KW-1185">Reference proteome</keyword>
<organism evidence="1 2">
    <name type="scientific">Brassica cretica</name>
    <name type="common">Mustard</name>
    <dbReference type="NCBI Taxonomy" id="69181"/>
    <lineage>
        <taxon>Eukaryota</taxon>
        <taxon>Viridiplantae</taxon>
        <taxon>Streptophyta</taxon>
        <taxon>Embryophyta</taxon>
        <taxon>Tracheophyta</taxon>
        <taxon>Spermatophyta</taxon>
        <taxon>Magnoliopsida</taxon>
        <taxon>eudicotyledons</taxon>
        <taxon>Gunneridae</taxon>
        <taxon>Pentapetalae</taxon>
        <taxon>rosids</taxon>
        <taxon>malvids</taxon>
        <taxon>Brassicales</taxon>
        <taxon>Brassicaceae</taxon>
        <taxon>Brassiceae</taxon>
        <taxon>Brassica</taxon>
    </lineage>
</organism>
<reference evidence="1 2" key="1">
    <citation type="journal article" date="2020" name="BMC Genomics">
        <title>Intraspecific diversification of the crop wild relative Brassica cretica Lam. using demographic model selection.</title>
        <authorList>
            <person name="Kioukis A."/>
            <person name="Michalopoulou V.A."/>
            <person name="Briers L."/>
            <person name="Pirintsos S."/>
            <person name="Studholme D.J."/>
            <person name="Pavlidis P."/>
            <person name="Sarris P.F."/>
        </authorList>
    </citation>
    <scope>NUCLEOTIDE SEQUENCE [LARGE SCALE GENOMIC DNA]</scope>
    <source>
        <strain evidence="2">cv. PFS-1207/04</strain>
    </source>
</reference>
<evidence type="ECO:0000313" key="2">
    <source>
        <dbReference type="Proteomes" id="UP000266723"/>
    </source>
</evidence>
<gene>
    <name evidence="1" type="ORF">DY000_02040787</name>
</gene>
<protein>
    <submittedName>
        <fullName evidence="1">Uncharacterized protein</fullName>
    </submittedName>
</protein>
<evidence type="ECO:0000313" key="1">
    <source>
        <dbReference type="EMBL" id="KAF3534611.1"/>
    </source>
</evidence>